<feature type="transmembrane region" description="Helical" evidence="3">
    <location>
        <begin position="41"/>
        <end position="63"/>
    </location>
</feature>
<protein>
    <submittedName>
        <fullName evidence="5">HAMP domain-containing protein</fullName>
    </submittedName>
</protein>
<comment type="caution">
    <text evidence="5">The sequence shown here is derived from an EMBL/GenBank/DDBJ whole genome shotgun (WGS) entry which is preliminary data.</text>
</comment>
<dbReference type="EMBL" id="JBHTGP010000015">
    <property type="protein sequence ID" value="MFD0688667.1"/>
    <property type="molecule type" value="Genomic_DNA"/>
</dbReference>
<organism evidence="5 6">
    <name type="scientific">Actinomadura fibrosa</name>
    <dbReference type="NCBI Taxonomy" id="111802"/>
    <lineage>
        <taxon>Bacteria</taxon>
        <taxon>Bacillati</taxon>
        <taxon>Actinomycetota</taxon>
        <taxon>Actinomycetes</taxon>
        <taxon>Streptosporangiales</taxon>
        <taxon>Thermomonosporaceae</taxon>
        <taxon>Actinomadura</taxon>
    </lineage>
</organism>
<dbReference type="RefSeq" id="WP_207399430.1">
    <property type="nucleotide sequence ID" value="NZ_CAACUY010000003.1"/>
</dbReference>
<keyword evidence="6" id="KW-1185">Reference proteome</keyword>
<dbReference type="CDD" id="cd06225">
    <property type="entry name" value="HAMP"/>
    <property type="match status" value="1"/>
</dbReference>
<evidence type="ECO:0000313" key="6">
    <source>
        <dbReference type="Proteomes" id="UP001597063"/>
    </source>
</evidence>
<evidence type="ECO:0000256" key="2">
    <source>
        <dbReference type="ARBA" id="ARBA00022989"/>
    </source>
</evidence>
<keyword evidence="2 3" id="KW-1133">Transmembrane helix</keyword>
<dbReference type="Proteomes" id="UP001597063">
    <property type="component" value="Unassembled WGS sequence"/>
</dbReference>
<accession>A0ABW2XQ84</accession>
<gene>
    <name evidence="5" type="ORF">ACFQZM_29530</name>
</gene>
<evidence type="ECO:0000256" key="1">
    <source>
        <dbReference type="ARBA" id="ARBA00022692"/>
    </source>
</evidence>
<dbReference type="Pfam" id="PF00672">
    <property type="entry name" value="HAMP"/>
    <property type="match status" value="1"/>
</dbReference>
<proteinExistence type="predicted"/>
<evidence type="ECO:0000259" key="4">
    <source>
        <dbReference type="PROSITE" id="PS50885"/>
    </source>
</evidence>
<keyword evidence="3" id="KW-0472">Membrane</keyword>
<evidence type="ECO:0000313" key="5">
    <source>
        <dbReference type="EMBL" id="MFD0688667.1"/>
    </source>
</evidence>
<evidence type="ECO:0000256" key="3">
    <source>
        <dbReference type="SAM" id="Phobius"/>
    </source>
</evidence>
<dbReference type="InterPro" id="IPR003660">
    <property type="entry name" value="HAMP_dom"/>
</dbReference>
<dbReference type="SMART" id="SM00304">
    <property type="entry name" value="HAMP"/>
    <property type="match status" value="1"/>
</dbReference>
<name>A0ABW2XQ84_9ACTN</name>
<feature type="domain" description="HAMP" evidence="4">
    <location>
        <begin position="62"/>
        <end position="122"/>
    </location>
</feature>
<sequence>MAATTCPSALDDYRVMAQRGDDGDVLVTGLPMRSVDTVHRLMLVEAVVFASVLAAAGAAAAMWSLRPLRRVAATASRVAELPLASGEVAMPERVPDIDPRTEVGLVGAALNRMLGHVENALARRKFSGSLAWAPAVRWSRRRSI</sequence>
<dbReference type="Gene3D" id="6.10.340.10">
    <property type="match status" value="1"/>
</dbReference>
<reference evidence="6" key="1">
    <citation type="journal article" date="2019" name="Int. J. Syst. Evol. Microbiol.">
        <title>The Global Catalogue of Microorganisms (GCM) 10K type strain sequencing project: providing services to taxonomists for standard genome sequencing and annotation.</title>
        <authorList>
            <consortium name="The Broad Institute Genomics Platform"/>
            <consortium name="The Broad Institute Genome Sequencing Center for Infectious Disease"/>
            <person name="Wu L."/>
            <person name="Ma J."/>
        </authorList>
    </citation>
    <scope>NUCLEOTIDE SEQUENCE [LARGE SCALE GENOMIC DNA]</scope>
    <source>
        <strain evidence="6">JCM 9371</strain>
    </source>
</reference>
<keyword evidence="1 3" id="KW-0812">Transmembrane</keyword>
<dbReference type="PROSITE" id="PS50885">
    <property type="entry name" value="HAMP"/>
    <property type="match status" value="1"/>
</dbReference>